<sequence length="103" mass="11760">MGHSLFSSVGDVAGFFSWRNTTNGSWFIQTLCAELRANGVNFDILTLLTFVCQRVAVDFESNCPADIKMHRQKQIPCITTMLTRLLKFNSKERYAVHIHYRGS</sequence>
<dbReference type="InterPro" id="IPR011600">
    <property type="entry name" value="Pept_C14_caspase"/>
</dbReference>
<reference evidence="2 3" key="1">
    <citation type="submission" date="2023-02" db="EMBL/GenBank/DDBJ databases">
        <title>LHISI_Scaffold_Assembly.</title>
        <authorList>
            <person name="Stuart O.P."/>
            <person name="Cleave R."/>
            <person name="Magrath M.J.L."/>
            <person name="Mikheyev A.S."/>
        </authorList>
    </citation>
    <scope>NUCLEOTIDE SEQUENCE [LARGE SCALE GENOMIC DNA]</scope>
    <source>
        <strain evidence="2">Daus_M_001</strain>
        <tissue evidence="2">Leg muscle</tissue>
    </source>
</reference>
<dbReference type="InterPro" id="IPR029030">
    <property type="entry name" value="Caspase-like_dom_sf"/>
</dbReference>
<dbReference type="Pfam" id="PF00656">
    <property type="entry name" value="Peptidase_C14"/>
    <property type="match status" value="1"/>
</dbReference>
<evidence type="ECO:0000259" key="1">
    <source>
        <dbReference type="PROSITE" id="PS50207"/>
    </source>
</evidence>
<dbReference type="InterPro" id="IPR002138">
    <property type="entry name" value="Pept_C14_p10"/>
</dbReference>
<feature type="domain" description="Caspase family p10" evidence="1">
    <location>
        <begin position="12"/>
        <end position="90"/>
    </location>
</feature>
<dbReference type="Gene3D" id="3.30.70.1470">
    <property type="entry name" value="Caspase-like"/>
    <property type="match status" value="1"/>
</dbReference>
<dbReference type="PROSITE" id="PS50207">
    <property type="entry name" value="CASPASE_P10"/>
    <property type="match status" value="1"/>
</dbReference>
<dbReference type="Proteomes" id="UP001159363">
    <property type="component" value="Chromosome 13"/>
</dbReference>
<evidence type="ECO:0000313" key="3">
    <source>
        <dbReference type="Proteomes" id="UP001159363"/>
    </source>
</evidence>
<proteinExistence type="predicted"/>
<accession>A0ABQ9GCY9</accession>
<dbReference type="InterPro" id="IPR052039">
    <property type="entry name" value="Caspase-related_regulators"/>
</dbReference>
<dbReference type="SUPFAM" id="SSF52129">
    <property type="entry name" value="Caspase-like"/>
    <property type="match status" value="1"/>
</dbReference>
<dbReference type="EMBL" id="JARBHB010000014">
    <property type="protein sequence ID" value="KAJ8869367.1"/>
    <property type="molecule type" value="Genomic_DNA"/>
</dbReference>
<dbReference type="PANTHER" id="PTHR22576:SF41">
    <property type="entry name" value="CASPASE 14, APOPTOSIS-RELATED CYSTEINE PEPTIDASE"/>
    <property type="match status" value="1"/>
</dbReference>
<gene>
    <name evidence="2" type="ORF">PR048_030942</name>
</gene>
<comment type="caution">
    <text evidence="2">The sequence shown here is derived from an EMBL/GenBank/DDBJ whole genome shotgun (WGS) entry which is preliminary data.</text>
</comment>
<protein>
    <recommendedName>
        <fullName evidence="1">Caspase family p10 domain-containing protein</fullName>
    </recommendedName>
</protein>
<keyword evidence="3" id="KW-1185">Reference proteome</keyword>
<organism evidence="2 3">
    <name type="scientific">Dryococelus australis</name>
    <dbReference type="NCBI Taxonomy" id="614101"/>
    <lineage>
        <taxon>Eukaryota</taxon>
        <taxon>Metazoa</taxon>
        <taxon>Ecdysozoa</taxon>
        <taxon>Arthropoda</taxon>
        <taxon>Hexapoda</taxon>
        <taxon>Insecta</taxon>
        <taxon>Pterygota</taxon>
        <taxon>Neoptera</taxon>
        <taxon>Polyneoptera</taxon>
        <taxon>Phasmatodea</taxon>
        <taxon>Verophasmatodea</taxon>
        <taxon>Anareolatae</taxon>
        <taxon>Phasmatidae</taxon>
        <taxon>Eurycanthinae</taxon>
        <taxon>Dryococelus</taxon>
    </lineage>
</organism>
<dbReference type="PANTHER" id="PTHR22576">
    <property type="entry name" value="MUCOSA ASSOCIATED LYMPHOID TISSUE LYMPHOMA TRANSLOCATION PROTEIN 1/PARACASPASE"/>
    <property type="match status" value="1"/>
</dbReference>
<evidence type="ECO:0000313" key="2">
    <source>
        <dbReference type="EMBL" id="KAJ8869367.1"/>
    </source>
</evidence>
<name>A0ABQ9GCY9_9NEOP</name>